<proteinExistence type="predicted"/>
<comment type="caution">
    <text evidence="1">The sequence shown here is derived from an EMBL/GenBank/DDBJ whole genome shotgun (WGS) entry which is preliminary data.</text>
</comment>
<organism evidence="1 2">
    <name type="scientific">Imbroritus primus</name>
    <dbReference type="NCBI Taxonomy" id="3058603"/>
    <lineage>
        <taxon>Bacteria</taxon>
        <taxon>Pseudomonadati</taxon>
        <taxon>Pseudomonadota</taxon>
        <taxon>Betaproteobacteria</taxon>
        <taxon>Burkholderiales</taxon>
        <taxon>Burkholderiaceae</taxon>
        <taxon>Imbroritus</taxon>
    </lineage>
</organism>
<accession>A0ACD3SR13</accession>
<dbReference type="EMBL" id="AKCV02000015">
    <property type="protein sequence ID" value="TMS58592.1"/>
    <property type="molecule type" value="Genomic_DNA"/>
</dbReference>
<keyword evidence="2" id="KW-1185">Reference proteome</keyword>
<name>A0ACD3SR13_9BURK</name>
<protein>
    <submittedName>
        <fullName evidence="1">DUF861 domain-containing protein</fullName>
    </submittedName>
</protein>
<reference evidence="1" key="1">
    <citation type="submission" date="2019-05" db="EMBL/GenBank/DDBJ databases">
        <title>Revised genome assembly of Burkholderiaceae (previously Ralstonia) sp. PBA.</title>
        <authorList>
            <person name="Gan H.M."/>
        </authorList>
    </citation>
    <scope>NUCLEOTIDE SEQUENCE</scope>
    <source>
        <strain evidence="1">PBA</strain>
    </source>
</reference>
<sequence>MSLIKQIHTTNLGEGEQSRCAPERLLEGEPLYTSWEQDQAGEMVRTGVWASTPGKNISMKGSIYELCHLLEGTVEIAGEDGSMQRFSAGDTFVMKPGFKGTWKTVTPVRKIYMIVDTAATAA</sequence>
<dbReference type="Proteomes" id="UP000004277">
    <property type="component" value="Unassembled WGS sequence"/>
</dbReference>
<evidence type="ECO:0000313" key="1">
    <source>
        <dbReference type="EMBL" id="TMS58592.1"/>
    </source>
</evidence>
<gene>
    <name evidence="1" type="ORF">MW7_007675</name>
</gene>
<evidence type="ECO:0000313" key="2">
    <source>
        <dbReference type="Proteomes" id="UP000004277"/>
    </source>
</evidence>